<dbReference type="SUPFAM" id="SSF53335">
    <property type="entry name" value="S-adenosyl-L-methionine-dependent methyltransferases"/>
    <property type="match status" value="1"/>
</dbReference>
<keyword evidence="2" id="KW-1185">Reference proteome</keyword>
<protein>
    <submittedName>
        <fullName evidence="1">Methyltransferase domain-containing protein</fullName>
    </submittedName>
</protein>
<name>A0A1M4SN30_9FLAO</name>
<keyword evidence="1" id="KW-0489">Methyltransferase</keyword>
<dbReference type="AlphaFoldDB" id="A0A1M4SN30"/>
<sequence>MTNHSSKKSFTKPCKLCSGKAFYFTETHKRTYYRCSNCSLIFLDSNFYVSPKTEQTRYETHNNDVTDVRYQNFVSPITDAVASKFSSNSVGLDYGCGTGPVATFVLQNKGFKNIKLYDPYFEPHEAYLTSNTYDFIICCEVMEHFYEPFKEFKGLSRLLKPDGVLYCKTKLFSEKKNTADFEQWHYKNDETHVCFFNRKSLEFIAQQFSLKLDRKDNQLISFIA</sequence>
<dbReference type="GO" id="GO:0032259">
    <property type="term" value="P:methylation"/>
    <property type="evidence" value="ECO:0007669"/>
    <property type="project" value="UniProtKB-KW"/>
</dbReference>
<dbReference type="EMBL" id="FQTW01000001">
    <property type="protein sequence ID" value="SHE33615.1"/>
    <property type="molecule type" value="Genomic_DNA"/>
</dbReference>
<dbReference type="InterPro" id="IPR029063">
    <property type="entry name" value="SAM-dependent_MTases_sf"/>
</dbReference>
<organism evidence="1 2">
    <name type="scientific">Psychroflexus salarius</name>
    <dbReference type="NCBI Taxonomy" id="1155689"/>
    <lineage>
        <taxon>Bacteria</taxon>
        <taxon>Pseudomonadati</taxon>
        <taxon>Bacteroidota</taxon>
        <taxon>Flavobacteriia</taxon>
        <taxon>Flavobacteriales</taxon>
        <taxon>Flavobacteriaceae</taxon>
        <taxon>Psychroflexus</taxon>
    </lineage>
</organism>
<dbReference type="CDD" id="cd02440">
    <property type="entry name" value="AdoMet_MTases"/>
    <property type="match status" value="1"/>
</dbReference>
<dbReference type="OrthoDB" id="9816564at2"/>
<evidence type="ECO:0000313" key="1">
    <source>
        <dbReference type="EMBL" id="SHE33615.1"/>
    </source>
</evidence>
<dbReference type="Pfam" id="PF13489">
    <property type="entry name" value="Methyltransf_23"/>
    <property type="match status" value="1"/>
</dbReference>
<keyword evidence="1" id="KW-0808">Transferase</keyword>
<dbReference type="Gene3D" id="3.40.50.150">
    <property type="entry name" value="Vaccinia Virus protein VP39"/>
    <property type="match status" value="1"/>
</dbReference>
<dbReference type="GO" id="GO:0008168">
    <property type="term" value="F:methyltransferase activity"/>
    <property type="evidence" value="ECO:0007669"/>
    <property type="project" value="UniProtKB-KW"/>
</dbReference>
<dbReference type="RefSeq" id="WP_073190880.1">
    <property type="nucleotide sequence ID" value="NZ_FQTW01000001.1"/>
</dbReference>
<evidence type="ECO:0000313" key="2">
    <source>
        <dbReference type="Proteomes" id="UP000184462"/>
    </source>
</evidence>
<reference evidence="1 2" key="1">
    <citation type="submission" date="2016-11" db="EMBL/GenBank/DDBJ databases">
        <authorList>
            <person name="Jaros S."/>
            <person name="Januszkiewicz K."/>
            <person name="Wedrychowicz H."/>
        </authorList>
    </citation>
    <scope>NUCLEOTIDE SEQUENCE [LARGE SCALE GENOMIC DNA]</scope>
    <source>
        <strain evidence="1 2">DSM 25661</strain>
    </source>
</reference>
<proteinExistence type="predicted"/>
<accession>A0A1M4SN30</accession>
<dbReference type="STRING" id="1155689.SAMN05444278_101244"/>
<gene>
    <name evidence="1" type="ORF">SAMN05444278_101244</name>
</gene>
<dbReference type="Proteomes" id="UP000184462">
    <property type="component" value="Unassembled WGS sequence"/>
</dbReference>